<keyword evidence="3" id="KW-1185">Reference proteome</keyword>
<evidence type="ECO:0000313" key="2">
    <source>
        <dbReference type="EMBL" id="GGB08808.1"/>
    </source>
</evidence>
<keyword evidence="1" id="KW-0732">Signal</keyword>
<dbReference type="AlphaFoldDB" id="A0A8J2UF21"/>
<gene>
    <name evidence="2" type="ORF">GCM10011511_35380</name>
</gene>
<accession>A0A8J2UF21</accession>
<name>A0A8J2UF21_9BACT</name>
<reference evidence="2" key="2">
    <citation type="submission" date="2020-09" db="EMBL/GenBank/DDBJ databases">
        <authorList>
            <person name="Sun Q."/>
            <person name="Zhou Y."/>
        </authorList>
    </citation>
    <scope>NUCLEOTIDE SEQUENCE</scope>
    <source>
        <strain evidence="2">CGMCC 1.15448</strain>
    </source>
</reference>
<sequence>MKTKLFALGLIIASLLAVRPASAQTHVRVGIYERDYPGATYYTYRAWHGHDHDRPYYEHWHHRFEREHRGYFRGRQFDHERYESENHWHRR</sequence>
<protein>
    <submittedName>
        <fullName evidence="2">Uncharacterized protein</fullName>
    </submittedName>
</protein>
<reference evidence="2" key="1">
    <citation type="journal article" date="2014" name="Int. J. Syst. Evol. Microbiol.">
        <title>Complete genome sequence of Corynebacterium casei LMG S-19264T (=DSM 44701T), isolated from a smear-ripened cheese.</title>
        <authorList>
            <consortium name="US DOE Joint Genome Institute (JGI-PGF)"/>
            <person name="Walter F."/>
            <person name="Albersmeier A."/>
            <person name="Kalinowski J."/>
            <person name="Ruckert C."/>
        </authorList>
    </citation>
    <scope>NUCLEOTIDE SEQUENCE</scope>
    <source>
        <strain evidence="2">CGMCC 1.15448</strain>
    </source>
</reference>
<dbReference type="EMBL" id="BMJC01000004">
    <property type="protein sequence ID" value="GGB08808.1"/>
    <property type="molecule type" value="Genomic_DNA"/>
</dbReference>
<feature type="chain" id="PRO_5035167948" evidence="1">
    <location>
        <begin position="24"/>
        <end position="91"/>
    </location>
</feature>
<evidence type="ECO:0000256" key="1">
    <source>
        <dbReference type="SAM" id="SignalP"/>
    </source>
</evidence>
<comment type="caution">
    <text evidence="2">The sequence shown here is derived from an EMBL/GenBank/DDBJ whole genome shotgun (WGS) entry which is preliminary data.</text>
</comment>
<feature type="signal peptide" evidence="1">
    <location>
        <begin position="1"/>
        <end position="23"/>
    </location>
</feature>
<dbReference type="Proteomes" id="UP000607559">
    <property type="component" value="Unassembled WGS sequence"/>
</dbReference>
<proteinExistence type="predicted"/>
<dbReference type="RefSeq" id="WP_188934121.1">
    <property type="nucleotide sequence ID" value="NZ_BMJC01000004.1"/>
</dbReference>
<organism evidence="2 3">
    <name type="scientific">Puia dinghuensis</name>
    <dbReference type="NCBI Taxonomy" id="1792502"/>
    <lineage>
        <taxon>Bacteria</taxon>
        <taxon>Pseudomonadati</taxon>
        <taxon>Bacteroidota</taxon>
        <taxon>Chitinophagia</taxon>
        <taxon>Chitinophagales</taxon>
        <taxon>Chitinophagaceae</taxon>
        <taxon>Puia</taxon>
    </lineage>
</organism>
<evidence type="ECO:0000313" key="3">
    <source>
        <dbReference type="Proteomes" id="UP000607559"/>
    </source>
</evidence>